<evidence type="ECO:0000313" key="3">
    <source>
        <dbReference type="Proteomes" id="UP000257016"/>
    </source>
</evidence>
<dbReference type="Proteomes" id="UP000257016">
    <property type="component" value="Unassembled WGS sequence"/>
</dbReference>
<feature type="compositionally biased region" description="Basic residues" evidence="1">
    <location>
        <begin position="37"/>
        <end position="46"/>
    </location>
</feature>
<dbReference type="AlphaFoldDB" id="A0A975WRN5"/>
<feature type="compositionally biased region" description="Basic residues" evidence="1">
    <location>
        <begin position="17"/>
        <end position="27"/>
    </location>
</feature>
<evidence type="ECO:0000313" key="2">
    <source>
        <dbReference type="EMBL" id="SOY41389.1"/>
    </source>
</evidence>
<evidence type="ECO:0000256" key="1">
    <source>
        <dbReference type="SAM" id="MobiDB-lite"/>
    </source>
</evidence>
<protein>
    <submittedName>
        <fullName evidence="2">Uncharacterized protein</fullName>
    </submittedName>
</protein>
<organism evidence="2 3">
    <name type="scientific">Cupriavidus taiwanensis</name>
    <dbReference type="NCBI Taxonomy" id="164546"/>
    <lineage>
        <taxon>Bacteria</taxon>
        <taxon>Pseudomonadati</taxon>
        <taxon>Pseudomonadota</taxon>
        <taxon>Betaproteobacteria</taxon>
        <taxon>Burkholderiales</taxon>
        <taxon>Burkholderiaceae</taxon>
        <taxon>Cupriavidus</taxon>
    </lineage>
</organism>
<comment type="caution">
    <text evidence="2">The sequence shown here is derived from an EMBL/GenBank/DDBJ whole genome shotgun (WGS) entry which is preliminary data.</text>
</comment>
<sequence>MITPIGYRLVYPGQARTRQRKRRRRANPAKVSDPSKKKLNPMRRHVSQNPLTRQPRQEPPNDYDACHDAQPDPSTAVAGRGRRVAGRLRGRPG</sequence>
<dbReference type="EMBL" id="OFSN01000001">
    <property type="protein sequence ID" value="SOY41389.1"/>
    <property type="molecule type" value="Genomic_DNA"/>
</dbReference>
<gene>
    <name evidence="2" type="ORF">CBM2586_A11044</name>
</gene>
<name>A0A975WRN5_9BURK</name>
<feature type="region of interest" description="Disordered" evidence="1">
    <location>
        <begin position="1"/>
        <end position="93"/>
    </location>
</feature>
<accession>A0A975WRN5</accession>
<proteinExistence type="predicted"/>
<reference evidence="2 3" key="1">
    <citation type="submission" date="2018-01" db="EMBL/GenBank/DDBJ databases">
        <authorList>
            <person name="Clerissi C."/>
        </authorList>
    </citation>
    <scope>NUCLEOTIDE SEQUENCE [LARGE SCALE GENOMIC DNA]</scope>
    <source>
        <strain evidence="2">Cupriavidus taiwanensis LMG 19430</strain>
    </source>
</reference>
<feature type="compositionally biased region" description="Basic residues" evidence="1">
    <location>
        <begin position="80"/>
        <end position="93"/>
    </location>
</feature>